<dbReference type="RefSeq" id="WP_176819218.1">
    <property type="nucleotide sequence ID" value="NZ_FNEM01000004.1"/>
</dbReference>
<evidence type="ECO:0000256" key="3">
    <source>
        <dbReference type="ARBA" id="ARBA00022763"/>
    </source>
</evidence>
<dbReference type="InterPro" id="IPR036590">
    <property type="entry name" value="SRAP-like"/>
</dbReference>
<dbReference type="GO" id="GO:0106300">
    <property type="term" value="P:protein-DNA covalent cross-linking repair"/>
    <property type="evidence" value="ECO:0007669"/>
    <property type="project" value="InterPro"/>
</dbReference>
<keyword evidence="3" id="KW-0227">DNA damage</keyword>
<keyword evidence="5" id="KW-0190">Covalent protein-DNA linkage</keyword>
<dbReference type="GO" id="GO:0016829">
    <property type="term" value="F:lyase activity"/>
    <property type="evidence" value="ECO:0007669"/>
    <property type="project" value="UniProtKB-KW"/>
</dbReference>
<organism evidence="9 10">
    <name type="scientific">Ferrimonas sediminum</name>
    <dbReference type="NCBI Taxonomy" id="718193"/>
    <lineage>
        <taxon>Bacteria</taxon>
        <taxon>Pseudomonadati</taxon>
        <taxon>Pseudomonadota</taxon>
        <taxon>Gammaproteobacteria</taxon>
        <taxon>Alteromonadales</taxon>
        <taxon>Ferrimonadaceae</taxon>
        <taxon>Ferrimonas</taxon>
    </lineage>
</organism>
<dbReference type="GO" id="GO:0008233">
    <property type="term" value="F:peptidase activity"/>
    <property type="evidence" value="ECO:0007669"/>
    <property type="project" value="UniProtKB-KW"/>
</dbReference>
<reference evidence="10" key="1">
    <citation type="submission" date="2016-10" db="EMBL/GenBank/DDBJ databases">
        <authorList>
            <person name="Varghese N."/>
            <person name="Submissions S."/>
        </authorList>
    </citation>
    <scope>NUCLEOTIDE SEQUENCE [LARGE SCALE GENOMIC DNA]</scope>
    <source>
        <strain evidence="10">DSM 23317</strain>
    </source>
</reference>
<dbReference type="Proteomes" id="UP000199527">
    <property type="component" value="Unassembled WGS sequence"/>
</dbReference>
<dbReference type="GO" id="GO:0006508">
    <property type="term" value="P:proteolysis"/>
    <property type="evidence" value="ECO:0007669"/>
    <property type="project" value="UniProtKB-KW"/>
</dbReference>
<evidence type="ECO:0000313" key="9">
    <source>
        <dbReference type="EMBL" id="SDI98317.1"/>
    </source>
</evidence>
<dbReference type="PANTHER" id="PTHR13604:SF0">
    <property type="entry name" value="ABASIC SITE PROCESSING PROTEIN HMCES"/>
    <property type="match status" value="1"/>
</dbReference>
<keyword evidence="2 8" id="KW-0645">Protease</keyword>
<dbReference type="PANTHER" id="PTHR13604">
    <property type="entry name" value="DC12-RELATED"/>
    <property type="match status" value="1"/>
</dbReference>
<evidence type="ECO:0000256" key="8">
    <source>
        <dbReference type="RuleBase" id="RU364100"/>
    </source>
</evidence>
<proteinExistence type="inferred from homology"/>
<evidence type="ECO:0000256" key="4">
    <source>
        <dbReference type="ARBA" id="ARBA00022801"/>
    </source>
</evidence>
<evidence type="ECO:0000256" key="1">
    <source>
        <dbReference type="ARBA" id="ARBA00008136"/>
    </source>
</evidence>
<keyword evidence="6" id="KW-0238">DNA-binding</keyword>
<sequence>MCGRFFSLATGFDSCEQLGMDGLSFLLDACDDIRPSQLLGGVTLNQGQLQLRQLQWGLSHPSLSRPVINARSETLAEKPLFKEAYASRRCLVPASGWYEWRTEGGRKQPYRFVSARPLFSFAGLWWPATTSRPDGALVLVTQAATESLKAYHHRMPVLVRGAAARDWLQQGRMPQRLPDPVSVTAYHSTGQPIQGQLF</sequence>
<evidence type="ECO:0000256" key="5">
    <source>
        <dbReference type="ARBA" id="ARBA00023124"/>
    </source>
</evidence>
<comment type="similarity">
    <text evidence="1 8">Belongs to the SOS response-associated peptidase family.</text>
</comment>
<gene>
    <name evidence="9" type="ORF">SAMN04488540_104152</name>
</gene>
<dbReference type="SUPFAM" id="SSF143081">
    <property type="entry name" value="BB1717-like"/>
    <property type="match status" value="1"/>
</dbReference>
<dbReference type="GO" id="GO:0003697">
    <property type="term" value="F:single-stranded DNA binding"/>
    <property type="evidence" value="ECO:0007669"/>
    <property type="project" value="InterPro"/>
</dbReference>
<keyword evidence="10" id="KW-1185">Reference proteome</keyword>
<accession>A0A1G8Q0U2</accession>
<evidence type="ECO:0000313" key="10">
    <source>
        <dbReference type="Proteomes" id="UP000199527"/>
    </source>
</evidence>
<evidence type="ECO:0000256" key="2">
    <source>
        <dbReference type="ARBA" id="ARBA00022670"/>
    </source>
</evidence>
<dbReference type="EC" id="3.4.-.-" evidence="8"/>
<dbReference type="Gene3D" id="3.90.1680.10">
    <property type="entry name" value="SOS response associated peptidase-like"/>
    <property type="match status" value="1"/>
</dbReference>
<dbReference type="AlphaFoldDB" id="A0A1G8Q0U2"/>
<dbReference type="EMBL" id="FNEM01000004">
    <property type="protein sequence ID" value="SDI98317.1"/>
    <property type="molecule type" value="Genomic_DNA"/>
</dbReference>
<dbReference type="Pfam" id="PF02586">
    <property type="entry name" value="SRAP"/>
    <property type="match status" value="1"/>
</dbReference>
<evidence type="ECO:0000256" key="7">
    <source>
        <dbReference type="ARBA" id="ARBA00023239"/>
    </source>
</evidence>
<protein>
    <recommendedName>
        <fullName evidence="8">Abasic site processing protein</fullName>
        <ecNumber evidence="8">3.4.-.-</ecNumber>
    </recommendedName>
</protein>
<dbReference type="InterPro" id="IPR003738">
    <property type="entry name" value="SRAP"/>
</dbReference>
<evidence type="ECO:0000256" key="6">
    <source>
        <dbReference type="ARBA" id="ARBA00023125"/>
    </source>
</evidence>
<keyword evidence="4 8" id="KW-0378">Hydrolase</keyword>
<name>A0A1G8Q0U2_9GAMM</name>
<keyword evidence="7" id="KW-0456">Lyase</keyword>